<keyword evidence="4" id="KW-1185">Reference proteome</keyword>
<name>A0A2U2JAW9_9FLAO</name>
<dbReference type="RefSeq" id="WP_109405029.1">
    <property type="nucleotide sequence ID" value="NZ_QFFG01000003.1"/>
</dbReference>
<feature type="domain" description="NAD-dependent epimerase/dehydratase" evidence="2">
    <location>
        <begin position="10"/>
        <end position="250"/>
    </location>
</feature>
<comment type="caution">
    <text evidence="3">The sequence shown here is derived from an EMBL/GenBank/DDBJ whole genome shotgun (WGS) entry which is preliminary data.</text>
</comment>
<reference evidence="3 4" key="1">
    <citation type="submission" date="2018-05" db="EMBL/GenBank/DDBJ databases">
        <title>Polaribacter aquimarinus sp. nov., isolated from sediment in a sediment of sea.</title>
        <authorList>
            <person name="Lu D."/>
        </authorList>
    </citation>
    <scope>NUCLEOTIDE SEQUENCE [LARGE SCALE GENOMIC DNA]</scope>
    <source>
        <strain evidence="3 4">ZY113</strain>
    </source>
</reference>
<comment type="similarity">
    <text evidence="1">Belongs to the NAD(P)-dependent epimerase/dehydratase family.</text>
</comment>
<dbReference type="OrthoDB" id="9801785at2"/>
<evidence type="ECO:0000313" key="3">
    <source>
        <dbReference type="EMBL" id="PWG05487.1"/>
    </source>
</evidence>
<organism evidence="3 4">
    <name type="scientific">Polaribacter aquimarinus</name>
    <dbReference type="NCBI Taxonomy" id="2100726"/>
    <lineage>
        <taxon>Bacteria</taxon>
        <taxon>Pseudomonadati</taxon>
        <taxon>Bacteroidota</taxon>
        <taxon>Flavobacteriia</taxon>
        <taxon>Flavobacteriales</taxon>
        <taxon>Flavobacteriaceae</taxon>
    </lineage>
</organism>
<protein>
    <submittedName>
        <fullName evidence="3">LPS biosynthesis protein WbpP</fullName>
    </submittedName>
</protein>
<dbReference type="InterPro" id="IPR036291">
    <property type="entry name" value="NAD(P)-bd_dom_sf"/>
</dbReference>
<dbReference type="Proteomes" id="UP000245670">
    <property type="component" value="Unassembled WGS sequence"/>
</dbReference>
<dbReference type="PRINTS" id="PR01713">
    <property type="entry name" value="NUCEPIMERASE"/>
</dbReference>
<evidence type="ECO:0000313" key="4">
    <source>
        <dbReference type="Proteomes" id="UP000245670"/>
    </source>
</evidence>
<sequence>MDISLSGKNVLVTGGAGFIGSNLCEALIELKCNVTCLDNFSTGKRENVSSFLDKSNFKLIEGDIRRIDDCMKATEEMDFVLHQAALGSVPRSIKKPRVTNDVNASGFVNMMVASKENKVKRFVYATSSSVYGDSKVLPKKEDLIGRPMSPYAVTKHVNELYASVFAHNYGIETIGLRYFNVFGKRQDPKGEYSAVIPKFIDKLLKGESPIIYGDGKTTRDFTYIDNVVYANLLCITTSNKEAIDEVFNIAAGGRSTLLDLVEYLKEFLSEFNQNIKNIEIKHQEFRVGDITHSYADINKAKKILNYTPKYTFQEGLKKAIKWYKENS</sequence>
<proteinExistence type="inferred from homology"/>
<dbReference type="Gene3D" id="3.90.25.10">
    <property type="entry name" value="UDP-galactose 4-epimerase, domain 1"/>
    <property type="match status" value="1"/>
</dbReference>
<dbReference type="SUPFAM" id="SSF51735">
    <property type="entry name" value="NAD(P)-binding Rossmann-fold domains"/>
    <property type="match status" value="1"/>
</dbReference>
<accession>A0A2U2JAW9</accession>
<gene>
    <name evidence="3" type="ORF">DIS07_09675</name>
</gene>
<dbReference type="Gene3D" id="3.40.50.720">
    <property type="entry name" value="NAD(P)-binding Rossmann-like Domain"/>
    <property type="match status" value="1"/>
</dbReference>
<dbReference type="PANTHER" id="PTHR43000">
    <property type="entry name" value="DTDP-D-GLUCOSE 4,6-DEHYDRATASE-RELATED"/>
    <property type="match status" value="1"/>
</dbReference>
<dbReference type="InterPro" id="IPR001509">
    <property type="entry name" value="Epimerase_deHydtase"/>
</dbReference>
<dbReference type="EMBL" id="QFFG01000003">
    <property type="protein sequence ID" value="PWG05487.1"/>
    <property type="molecule type" value="Genomic_DNA"/>
</dbReference>
<dbReference type="Pfam" id="PF01370">
    <property type="entry name" value="Epimerase"/>
    <property type="match status" value="1"/>
</dbReference>
<evidence type="ECO:0000256" key="1">
    <source>
        <dbReference type="ARBA" id="ARBA00007637"/>
    </source>
</evidence>
<dbReference type="AlphaFoldDB" id="A0A2U2JAW9"/>
<evidence type="ECO:0000259" key="2">
    <source>
        <dbReference type="Pfam" id="PF01370"/>
    </source>
</evidence>
<dbReference type="CDD" id="cd05256">
    <property type="entry name" value="UDP_AE_SDR_e"/>
    <property type="match status" value="1"/>
</dbReference>